<evidence type="ECO:0000313" key="2">
    <source>
        <dbReference type="Proteomes" id="UP000054928"/>
    </source>
</evidence>
<dbReference type="RefSeq" id="XP_024586351.1">
    <property type="nucleotide sequence ID" value="XM_024721232.1"/>
</dbReference>
<accession>A0A0P1B6Q9</accession>
<dbReference type="Proteomes" id="UP000054928">
    <property type="component" value="Unassembled WGS sequence"/>
</dbReference>
<reference evidence="2" key="1">
    <citation type="submission" date="2014-09" db="EMBL/GenBank/DDBJ databases">
        <authorList>
            <person name="Sharma Rahul"/>
            <person name="Thines Marco"/>
        </authorList>
    </citation>
    <scope>NUCLEOTIDE SEQUENCE [LARGE SCALE GENOMIC DNA]</scope>
</reference>
<name>A0A0P1B6Q9_PLAHL</name>
<dbReference type="AlphaFoldDB" id="A0A0P1B6Q9"/>
<keyword evidence="2" id="KW-1185">Reference proteome</keyword>
<dbReference type="GeneID" id="36402770"/>
<organism evidence="1 2">
    <name type="scientific">Plasmopara halstedii</name>
    <name type="common">Downy mildew of sunflower</name>
    <dbReference type="NCBI Taxonomy" id="4781"/>
    <lineage>
        <taxon>Eukaryota</taxon>
        <taxon>Sar</taxon>
        <taxon>Stramenopiles</taxon>
        <taxon>Oomycota</taxon>
        <taxon>Peronosporomycetes</taxon>
        <taxon>Peronosporales</taxon>
        <taxon>Peronosporaceae</taxon>
        <taxon>Plasmopara</taxon>
    </lineage>
</organism>
<sequence length="76" mass="8954">MSLVWIEWKAQLIVHGPDTPVEIQRALFEGLLLLTAFDKRRICFKTRLIKVFLKLHNFDGAWLFAQNLLEVPFPIF</sequence>
<proteinExistence type="predicted"/>
<evidence type="ECO:0000313" key="1">
    <source>
        <dbReference type="EMBL" id="CEG49982.1"/>
    </source>
</evidence>
<dbReference type="EMBL" id="CCYD01003101">
    <property type="protein sequence ID" value="CEG49982.1"/>
    <property type="molecule type" value="Genomic_DNA"/>
</dbReference>
<protein>
    <submittedName>
        <fullName evidence="1">Uncharacterized protein</fullName>
    </submittedName>
</protein>